<dbReference type="AlphaFoldDB" id="A0A151J2B6"/>
<keyword evidence="2" id="KW-1185">Reference proteome</keyword>
<protein>
    <submittedName>
        <fullName evidence="1">Uncharacterized protein</fullName>
    </submittedName>
</protein>
<evidence type="ECO:0000313" key="2">
    <source>
        <dbReference type="Proteomes" id="UP000078492"/>
    </source>
</evidence>
<dbReference type="EMBL" id="KQ980427">
    <property type="protein sequence ID" value="KYN16069.1"/>
    <property type="molecule type" value="Genomic_DNA"/>
</dbReference>
<name>A0A151J2B6_9HYME</name>
<dbReference type="Proteomes" id="UP000078492">
    <property type="component" value="Unassembled WGS sequence"/>
</dbReference>
<reference evidence="1 2" key="1">
    <citation type="submission" date="2015-09" db="EMBL/GenBank/DDBJ databases">
        <title>Trachymyrmex cornetzi WGS genome.</title>
        <authorList>
            <person name="Nygaard S."/>
            <person name="Hu H."/>
            <person name="Boomsma J."/>
            <person name="Zhang G."/>
        </authorList>
    </citation>
    <scope>NUCLEOTIDE SEQUENCE [LARGE SCALE GENOMIC DNA]</scope>
    <source>
        <strain evidence="1">Tcor2-1</strain>
        <tissue evidence="1">Whole body</tissue>
    </source>
</reference>
<proteinExistence type="predicted"/>
<gene>
    <name evidence="1" type="ORF">ALC57_11678</name>
</gene>
<evidence type="ECO:0000313" key="1">
    <source>
        <dbReference type="EMBL" id="KYN16069.1"/>
    </source>
</evidence>
<organism evidence="1 2">
    <name type="scientific">Trachymyrmex cornetzi</name>
    <dbReference type="NCBI Taxonomy" id="471704"/>
    <lineage>
        <taxon>Eukaryota</taxon>
        <taxon>Metazoa</taxon>
        <taxon>Ecdysozoa</taxon>
        <taxon>Arthropoda</taxon>
        <taxon>Hexapoda</taxon>
        <taxon>Insecta</taxon>
        <taxon>Pterygota</taxon>
        <taxon>Neoptera</taxon>
        <taxon>Endopterygota</taxon>
        <taxon>Hymenoptera</taxon>
        <taxon>Apocrita</taxon>
        <taxon>Aculeata</taxon>
        <taxon>Formicoidea</taxon>
        <taxon>Formicidae</taxon>
        <taxon>Myrmicinae</taxon>
        <taxon>Trachymyrmex</taxon>
    </lineage>
</organism>
<accession>A0A151J2B6</accession>
<sequence>KQFCLELYLKDPKAYRHLTNIFHLLTKCTLNRYIQNITFKTGINKNINTFSVAFSRDNCNTHFGDKNRIGKNNVYAKYFFCLPQFIHGLPFQKIKN</sequence>
<feature type="non-terminal residue" evidence="1">
    <location>
        <position position="1"/>
    </location>
</feature>